<keyword evidence="6" id="KW-1185">Reference proteome</keyword>
<dbReference type="Gene3D" id="3.10.180.10">
    <property type="entry name" value="2,3-Dihydroxybiphenyl 1,2-Dioxygenase, domain 1"/>
    <property type="match status" value="1"/>
</dbReference>
<keyword evidence="3" id="KW-0046">Antibiotic resistance</keyword>
<evidence type="ECO:0000256" key="1">
    <source>
        <dbReference type="ARBA" id="ARBA00011051"/>
    </source>
</evidence>
<dbReference type="InterPro" id="IPR004360">
    <property type="entry name" value="Glyas_Fos-R_dOase_dom"/>
</dbReference>
<dbReference type="Pfam" id="PF00903">
    <property type="entry name" value="Glyoxalase"/>
    <property type="match status" value="1"/>
</dbReference>
<dbReference type="EMBL" id="CP002961">
    <property type="protein sequence ID" value="AFK03874.1"/>
    <property type="molecule type" value="Genomic_DNA"/>
</dbReference>
<evidence type="ECO:0000256" key="3">
    <source>
        <dbReference type="ARBA" id="ARBA00023251"/>
    </source>
</evidence>
<dbReference type="PROSITE" id="PS51819">
    <property type="entry name" value="VOC"/>
    <property type="match status" value="1"/>
</dbReference>
<evidence type="ECO:0000313" key="6">
    <source>
        <dbReference type="Proteomes" id="UP000002875"/>
    </source>
</evidence>
<evidence type="ECO:0000256" key="2">
    <source>
        <dbReference type="ARBA" id="ARBA00021572"/>
    </source>
</evidence>
<organism evidence="5 6">
    <name type="scientific">Emticicia oligotrophica (strain DSM 17448 / CIP 109782 / MTCC 6937 / GPTSA100-15)</name>
    <dbReference type="NCBI Taxonomy" id="929562"/>
    <lineage>
        <taxon>Bacteria</taxon>
        <taxon>Pseudomonadati</taxon>
        <taxon>Bacteroidota</taxon>
        <taxon>Cytophagia</taxon>
        <taxon>Cytophagales</taxon>
        <taxon>Leadbetterellaceae</taxon>
        <taxon>Emticicia</taxon>
    </lineage>
</organism>
<dbReference type="RefSeq" id="WP_015029570.1">
    <property type="nucleotide sequence ID" value="NC_018748.1"/>
</dbReference>
<comment type="similarity">
    <text evidence="1">Belongs to the bleomycin resistance protein family.</text>
</comment>
<accession>A0ABN4ANJ0</accession>
<evidence type="ECO:0000259" key="4">
    <source>
        <dbReference type="PROSITE" id="PS51819"/>
    </source>
</evidence>
<dbReference type="InterPro" id="IPR000335">
    <property type="entry name" value="Bleomycin-R"/>
</dbReference>
<reference evidence="5 6" key="1">
    <citation type="submission" date="2011-07" db="EMBL/GenBank/DDBJ databases">
        <title>The complete genome of chromosome of Emticicia oligotrophica DSM 17448.</title>
        <authorList>
            <consortium name="US DOE Joint Genome Institute (JGI-PGF)"/>
            <person name="Lucas S."/>
            <person name="Han J."/>
            <person name="Lapidus A."/>
            <person name="Bruce D."/>
            <person name="Goodwin L."/>
            <person name="Pitluck S."/>
            <person name="Peters L."/>
            <person name="Kyrpides N."/>
            <person name="Mavromatis K."/>
            <person name="Ivanova N."/>
            <person name="Ovchinnikova G."/>
            <person name="Teshima H."/>
            <person name="Detter J.C."/>
            <person name="Tapia R."/>
            <person name="Han C."/>
            <person name="Land M."/>
            <person name="Hauser L."/>
            <person name="Markowitz V."/>
            <person name="Cheng J.-F."/>
            <person name="Hugenholtz P."/>
            <person name="Woyke T."/>
            <person name="Wu D."/>
            <person name="Tindall B."/>
            <person name="Pomrenke H."/>
            <person name="Brambilla E."/>
            <person name="Klenk H.-P."/>
            <person name="Eisen J.A."/>
        </authorList>
    </citation>
    <scope>NUCLEOTIDE SEQUENCE [LARGE SCALE GENOMIC DNA]</scope>
    <source>
        <strain evidence="5 6">DSM 17448</strain>
    </source>
</reference>
<feature type="domain" description="VOC" evidence="4">
    <location>
        <begin position="3"/>
        <end position="114"/>
    </location>
</feature>
<dbReference type="CDD" id="cd08349">
    <property type="entry name" value="BLMA_like"/>
    <property type="match status" value="1"/>
</dbReference>
<dbReference type="Proteomes" id="UP000002875">
    <property type="component" value="Chromosome"/>
</dbReference>
<gene>
    <name evidence="5" type="ordered locus">Emtol_2738</name>
</gene>
<name>A0ABN4ANJ0_EMTOG</name>
<evidence type="ECO:0000313" key="5">
    <source>
        <dbReference type="EMBL" id="AFK03874.1"/>
    </source>
</evidence>
<proteinExistence type="inferred from homology"/>
<dbReference type="SUPFAM" id="SSF54593">
    <property type="entry name" value="Glyoxalase/Bleomycin resistance protein/Dihydroxybiphenyl dioxygenase"/>
    <property type="match status" value="1"/>
</dbReference>
<dbReference type="InterPro" id="IPR037523">
    <property type="entry name" value="VOC_core"/>
</dbReference>
<sequence>MISIAIPKLPFIEKQQTIDFYVNQLGFSLISDYGEYFIIKKDNAELHFFHHPQLKPAASHFMIYLRIDKGIDEFYQNLLSKKVSMITPLETKPWGQKEFALTDTNSTLLTFGESN</sequence>
<protein>
    <recommendedName>
        <fullName evidence="2">Bleomycin resistance protein</fullName>
    </recommendedName>
</protein>
<dbReference type="InterPro" id="IPR029068">
    <property type="entry name" value="Glyas_Bleomycin-R_OHBP_Dase"/>
</dbReference>